<dbReference type="PROSITE" id="PS00518">
    <property type="entry name" value="ZF_RING_1"/>
    <property type="match status" value="1"/>
</dbReference>
<dbReference type="PROSITE" id="PS50089">
    <property type="entry name" value="ZF_RING_2"/>
    <property type="match status" value="1"/>
</dbReference>
<dbReference type="InterPro" id="IPR001841">
    <property type="entry name" value="Znf_RING"/>
</dbReference>
<evidence type="ECO:0000256" key="8">
    <source>
        <dbReference type="ARBA" id="ARBA00035390"/>
    </source>
</evidence>
<organism evidence="12 13">
    <name type="scientific">Limulus polyphemus</name>
    <name type="common">Atlantic horseshoe crab</name>
    <dbReference type="NCBI Taxonomy" id="6850"/>
    <lineage>
        <taxon>Eukaryota</taxon>
        <taxon>Metazoa</taxon>
        <taxon>Ecdysozoa</taxon>
        <taxon>Arthropoda</taxon>
        <taxon>Chelicerata</taxon>
        <taxon>Merostomata</taxon>
        <taxon>Xiphosura</taxon>
        <taxon>Limulidae</taxon>
        <taxon>Limulus</taxon>
    </lineage>
</organism>
<feature type="region of interest" description="Disordered" evidence="10">
    <location>
        <begin position="618"/>
        <end position="644"/>
    </location>
</feature>
<dbReference type="InterPro" id="IPR018957">
    <property type="entry name" value="Znf_C3HC4_RING-type"/>
</dbReference>
<dbReference type="RefSeq" id="XP_013772316.1">
    <property type="nucleotide sequence ID" value="XM_013916862.2"/>
</dbReference>
<evidence type="ECO:0000256" key="2">
    <source>
        <dbReference type="ARBA" id="ARBA00008117"/>
    </source>
</evidence>
<feature type="domain" description="RING-type" evidence="11">
    <location>
        <begin position="195"/>
        <end position="236"/>
    </location>
</feature>
<feature type="compositionally biased region" description="Basic and acidic residues" evidence="10">
    <location>
        <begin position="40"/>
        <end position="53"/>
    </location>
</feature>
<evidence type="ECO:0000256" key="1">
    <source>
        <dbReference type="ARBA" id="ARBA00004496"/>
    </source>
</evidence>
<feature type="compositionally biased region" description="Low complexity" evidence="10">
    <location>
        <begin position="13"/>
        <end position="24"/>
    </location>
</feature>
<keyword evidence="6" id="KW-0862">Zinc</keyword>
<feature type="compositionally biased region" description="Basic and acidic residues" evidence="10">
    <location>
        <begin position="1"/>
        <end position="11"/>
    </location>
</feature>
<feature type="compositionally biased region" description="Low complexity" evidence="10">
    <location>
        <begin position="737"/>
        <end position="749"/>
    </location>
</feature>
<feature type="compositionally biased region" description="Low complexity" evidence="10">
    <location>
        <begin position="625"/>
        <end position="644"/>
    </location>
</feature>
<evidence type="ECO:0000256" key="5">
    <source>
        <dbReference type="ARBA" id="ARBA00022771"/>
    </source>
</evidence>
<dbReference type="CDD" id="cd16536">
    <property type="entry name" value="RING-HC_RNF10"/>
    <property type="match status" value="1"/>
</dbReference>
<comment type="similarity">
    <text evidence="2">Belongs to the RNF10 family.</text>
</comment>
<sequence>MLEEPTMEKKGAGRSASSKSNGSDSKVKQDTTSKFPRSTKQKESSGFRYEPIKKPAPQKSRTTNDKRPRPRGNFNINKNNGLYYNGERSQVVESIGAEIGSAQNPGSKKINLNHLLNFTFTPRESGLGGNLWPKGGAQRQSSLPRYNKEQFLQANYQFVVHENGNYAVHSVDPDILVDWSLVEEVRVPSFEAPCCPICLYPPTAAKITRCGHIYCWSCILHYLSLSDKTWRKCPICYEAVCKDNLKSVDFANKTTKKVGDEINLSLMVRDKESVFAVPVTHWSGVIEKPFHIDDDAAITCFQKLVTACPKQVNTILSREKSEMVAQLTEEKDTPESCFIELALQTLAERENILHKQELVEEETLQLLAQLGISKASSSYASHNTGNVTESPAEERRINRRGSFVDPFADDDETDDINATGHEDVVEKYARSLEVHEQIKAIAKDVCDFQCFPENKRTETKKPAKKPYYFYQASDGQNIFLHALNVRMLIKEYGSLENCPTTLAAKILELEGFSMDEVARKRLRYLQHLPLTCEFQVVEAELKPPVVSQETVEMFRNEIEKRQCLRNQRAWKEKKRERYLEKEELRKLGKYPDVRYRLDSLHHFPTWIGSENFNLEDPSSADISPAMSEADSISSEMSSMTSLLSPATCDSSQSICSQNSSEDVAVQRTTSFAQMLQDSKSKPDQWSHTVKRPGSEKTSINTNIKETGSTEDIDDDFVPVPQYQQSFSDAFQAALDSISQQSSLQVQEQSGSKKKKKRKKTILIATTMNRGK</sequence>
<evidence type="ECO:0000313" key="13">
    <source>
        <dbReference type="RefSeq" id="XP_013772316.1"/>
    </source>
</evidence>
<dbReference type="PANTHER" id="PTHR12983:SF9">
    <property type="entry name" value="E3 UBIQUITIN-PROTEIN LIGASE RNF10"/>
    <property type="match status" value="1"/>
</dbReference>
<name>A0ABM1B0K1_LIMPO</name>
<dbReference type="SUPFAM" id="SSF57850">
    <property type="entry name" value="RING/U-box"/>
    <property type="match status" value="1"/>
</dbReference>
<evidence type="ECO:0000256" key="10">
    <source>
        <dbReference type="SAM" id="MobiDB-lite"/>
    </source>
</evidence>
<keyword evidence="3" id="KW-0963">Cytoplasm</keyword>
<dbReference type="Proteomes" id="UP000694941">
    <property type="component" value="Unplaced"/>
</dbReference>
<evidence type="ECO:0000256" key="3">
    <source>
        <dbReference type="ARBA" id="ARBA00022490"/>
    </source>
</evidence>
<dbReference type="SMART" id="SM00184">
    <property type="entry name" value="RING"/>
    <property type="match status" value="1"/>
</dbReference>
<dbReference type="PANTHER" id="PTHR12983">
    <property type="entry name" value="RING FINGER 10 FAMILY MEMBER"/>
    <property type="match status" value="1"/>
</dbReference>
<feature type="region of interest" description="Disordered" evidence="10">
    <location>
        <begin position="1"/>
        <end position="82"/>
    </location>
</feature>
<feature type="region of interest" description="Disordered" evidence="10">
    <location>
        <begin position="737"/>
        <end position="759"/>
    </location>
</feature>
<evidence type="ECO:0000256" key="4">
    <source>
        <dbReference type="ARBA" id="ARBA00022723"/>
    </source>
</evidence>
<dbReference type="GeneID" id="106457442"/>
<comment type="subcellular location">
    <subcellularLocation>
        <location evidence="1">Cytoplasm</location>
    </subcellularLocation>
</comment>
<dbReference type="Pfam" id="PF00097">
    <property type="entry name" value="zf-C3HC4"/>
    <property type="match status" value="1"/>
</dbReference>
<evidence type="ECO:0000256" key="7">
    <source>
        <dbReference type="ARBA" id="ARBA00035131"/>
    </source>
</evidence>
<keyword evidence="4" id="KW-0479">Metal-binding</keyword>
<accession>A0ABM1B0K1</accession>
<dbReference type="Gene3D" id="3.30.40.10">
    <property type="entry name" value="Zinc/RING finger domain, C3HC4 (zinc finger)"/>
    <property type="match status" value="1"/>
</dbReference>
<keyword evidence="12" id="KW-1185">Reference proteome</keyword>
<dbReference type="InterPro" id="IPR013083">
    <property type="entry name" value="Znf_RING/FYVE/PHD"/>
</dbReference>
<feature type="region of interest" description="Disordered" evidence="10">
    <location>
        <begin position="674"/>
        <end position="716"/>
    </location>
</feature>
<feature type="compositionally biased region" description="Polar residues" evidence="10">
    <location>
        <begin position="695"/>
        <end position="706"/>
    </location>
</feature>
<evidence type="ECO:0000256" key="6">
    <source>
        <dbReference type="ARBA" id="ARBA00022833"/>
    </source>
</evidence>
<gene>
    <name evidence="13" type="primary">LOC106457442</name>
</gene>
<dbReference type="InterPro" id="IPR039739">
    <property type="entry name" value="MAG2/RNF10"/>
</dbReference>
<evidence type="ECO:0000259" key="11">
    <source>
        <dbReference type="PROSITE" id="PS50089"/>
    </source>
</evidence>
<keyword evidence="5 9" id="KW-0863">Zinc-finger</keyword>
<evidence type="ECO:0000256" key="9">
    <source>
        <dbReference type="PROSITE-ProRule" id="PRU00175"/>
    </source>
</evidence>
<evidence type="ECO:0000313" key="12">
    <source>
        <dbReference type="Proteomes" id="UP000694941"/>
    </source>
</evidence>
<proteinExistence type="inferred from homology"/>
<dbReference type="InterPro" id="IPR017907">
    <property type="entry name" value="Znf_RING_CS"/>
</dbReference>
<reference evidence="13" key="1">
    <citation type="submission" date="2025-08" db="UniProtKB">
        <authorList>
            <consortium name="RefSeq"/>
        </authorList>
    </citation>
    <scope>IDENTIFICATION</scope>
    <source>
        <tissue evidence="13">Muscle</tissue>
    </source>
</reference>
<protein>
    <recommendedName>
        <fullName evidence="7">E3 ubiquitin-protein ligase RNF10</fullName>
    </recommendedName>
    <alternativeName>
        <fullName evidence="8">RING finger protein 10</fullName>
    </alternativeName>
</protein>